<keyword evidence="11" id="KW-0175">Coiled coil</keyword>
<evidence type="ECO:0000313" key="15">
    <source>
        <dbReference type="Proteomes" id="UP000245383"/>
    </source>
</evidence>
<accession>A0A2T9YNL6</accession>
<dbReference type="GO" id="GO:0016560">
    <property type="term" value="P:protein import into peroxisome matrix, docking"/>
    <property type="evidence" value="ECO:0007669"/>
    <property type="project" value="UniProtKB-UniRule"/>
</dbReference>
<keyword evidence="4" id="KW-0811">Translocation</keyword>
<keyword evidence="6 10" id="KW-0576">Peroxisome</keyword>
<keyword evidence="2 10" id="KW-0813">Transport</keyword>
<feature type="compositionally biased region" description="Polar residues" evidence="12">
    <location>
        <begin position="90"/>
        <end position="99"/>
    </location>
</feature>
<dbReference type="OrthoDB" id="441517at2759"/>
<sequence length="361" mass="39155">MASIPRDDIVASAVRFLSDPKVKSASLAKQISFLETKGLTADEIQKAINQAKINEADNTSSDLVSSSQTLSTQASGQPAASVLPSHENRYNNNRISPQQHLHELPPIPPRPKYDWRDLFIATVVAGGLGYGLYELAKTYVFPMFNGSANNKLEQAQQQLCESISENNSKLENLAETLEKALNSMTETNLTIVSTLERIEKVSERLLDESTERELNSKILLETVTELKTSSLINSYSSKSDNGVTTSDIQSEIRSLKALLLSKRVPPSATPSSLTSSLLSPSVTNLIGTGSNMTSVTDQKSSHFDDQSTSGTLQDLNDDQSLSRPKSSLSAASTHSSIIEDTTPKITAPESPVSTIPSWQLK</sequence>
<feature type="compositionally biased region" description="Low complexity" evidence="12">
    <location>
        <begin position="58"/>
        <end position="75"/>
    </location>
</feature>
<keyword evidence="5 10" id="KW-0472">Membrane</keyword>
<evidence type="ECO:0000256" key="2">
    <source>
        <dbReference type="ARBA" id="ARBA00022448"/>
    </source>
</evidence>
<feature type="compositionally biased region" description="Low complexity" evidence="12">
    <location>
        <begin position="326"/>
        <end position="336"/>
    </location>
</feature>
<evidence type="ECO:0000256" key="9">
    <source>
        <dbReference type="ARBA" id="ARBA00046271"/>
    </source>
</evidence>
<dbReference type="PANTHER" id="PTHR23058:SF0">
    <property type="entry name" value="PEROXISOMAL MEMBRANE PROTEIN PEX14"/>
    <property type="match status" value="1"/>
</dbReference>
<dbReference type="PANTHER" id="PTHR23058">
    <property type="entry name" value="PEROXISOMAL MEMBRANE PROTEIN PEX14"/>
    <property type="match status" value="1"/>
</dbReference>
<evidence type="ECO:0000256" key="5">
    <source>
        <dbReference type="ARBA" id="ARBA00023136"/>
    </source>
</evidence>
<evidence type="ECO:0000256" key="11">
    <source>
        <dbReference type="SAM" id="Coils"/>
    </source>
</evidence>
<protein>
    <recommendedName>
        <fullName evidence="7 10">Peroxisomal membrane protein PEX14</fullName>
    </recommendedName>
    <alternativeName>
        <fullName evidence="8 10">Peroxin-14</fullName>
    </alternativeName>
</protein>
<comment type="function">
    <text evidence="10">Component of the PEX13-PEX14 docking complex, a translocon channel that specifically mediates the import of peroxisomal cargo proteins bound to PEX5 receptor. The PEX13-PEX14 docking complex forms a large import pore which can be opened to a diameter of about 9 nm. Mechanistically, PEX5 receptor along with cargo proteins associates with the PEX14 subunit of the PEX13-PEX14 docking complex in the cytosol, leading to the insertion of the receptor into the organelle membrane with the concomitant translocation of the cargo into the peroxisome matrix.</text>
</comment>
<feature type="compositionally biased region" description="Polar residues" evidence="12">
    <location>
        <begin position="289"/>
        <end position="298"/>
    </location>
</feature>
<gene>
    <name evidence="14" type="ORF">BB561_002949</name>
</gene>
<evidence type="ECO:0000313" key="14">
    <source>
        <dbReference type="EMBL" id="PVU93922.1"/>
    </source>
</evidence>
<evidence type="ECO:0000256" key="6">
    <source>
        <dbReference type="ARBA" id="ARBA00023140"/>
    </source>
</evidence>
<reference evidence="14 15" key="1">
    <citation type="journal article" date="2018" name="MBio">
        <title>Comparative Genomics Reveals the Core Gene Toolbox for the Fungus-Insect Symbiosis.</title>
        <authorList>
            <person name="Wang Y."/>
            <person name="Stata M."/>
            <person name="Wang W."/>
            <person name="Stajich J.E."/>
            <person name="White M.M."/>
            <person name="Moncalvo J.M."/>
        </authorList>
    </citation>
    <scope>NUCLEOTIDE SEQUENCE [LARGE SCALE GENOMIC DNA]</scope>
    <source>
        <strain evidence="14 15">SWE-8-4</strain>
    </source>
</reference>
<dbReference type="InterPro" id="IPR025655">
    <property type="entry name" value="PEX14"/>
</dbReference>
<comment type="caution">
    <text evidence="14">The sequence shown here is derived from an EMBL/GenBank/DDBJ whole genome shotgun (WGS) entry which is preliminary data.</text>
</comment>
<dbReference type="EMBL" id="MBFR01000108">
    <property type="protein sequence ID" value="PVU93922.1"/>
    <property type="molecule type" value="Genomic_DNA"/>
</dbReference>
<dbReference type="GO" id="GO:0005778">
    <property type="term" value="C:peroxisomal membrane"/>
    <property type="evidence" value="ECO:0007669"/>
    <property type="project" value="UniProtKB-SubCell"/>
</dbReference>
<evidence type="ECO:0000256" key="8">
    <source>
        <dbReference type="ARBA" id="ARBA00029691"/>
    </source>
</evidence>
<feature type="coiled-coil region" evidence="11">
    <location>
        <begin position="160"/>
        <end position="190"/>
    </location>
</feature>
<dbReference type="AlphaFoldDB" id="A0A2T9YNL6"/>
<feature type="compositionally biased region" description="Polar residues" evidence="12">
    <location>
        <begin position="351"/>
        <end position="361"/>
    </location>
</feature>
<evidence type="ECO:0000256" key="7">
    <source>
        <dbReference type="ARBA" id="ARBA00029502"/>
    </source>
</evidence>
<dbReference type="Pfam" id="PF04695">
    <property type="entry name" value="Pex14_N"/>
    <property type="match status" value="1"/>
</dbReference>
<comment type="similarity">
    <text evidence="1 10">Belongs to the peroxin-14 family.</text>
</comment>
<feature type="region of interest" description="Disordered" evidence="12">
    <location>
        <begin position="289"/>
        <end position="361"/>
    </location>
</feature>
<evidence type="ECO:0000256" key="10">
    <source>
        <dbReference type="RuleBase" id="RU367032"/>
    </source>
</evidence>
<comment type="subcellular location">
    <subcellularLocation>
        <location evidence="9 10">Peroxisome membrane</location>
    </subcellularLocation>
</comment>
<organism evidence="14 15">
    <name type="scientific">Smittium simulii</name>
    <dbReference type="NCBI Taxonomy" id="133385"/>
    <lineage>
        <taxon>Eukaryota</taxon>
        <taxon>Fungi</taxon>
        <taxon>Fungi incertae sedis</taxon>
        <taxon>Zoopagomycota</taxon>
        <taxon>Kickxellomycotina</taxon>
        <taxon>Harpellomycetes</taxon>
        <taxon>Harpellales</taxon>
        <taxon>Legeriomycetaceae</taxon>
        <taxon>Smittium</taxon>
    </lineage>
</organism>
<evidence type="ECO:0000256" key="3">
    <source>
        <dbReference type="ARBA" id="ARBA00022927"/>
    </source>
</evidence>
<dbReference type="GO" id="GO:0005102">
    <property type="term" value="F:signaling receptor binding"/>
    <property type="evidence" value="ECO:0007669"/>
    <property type="project" value="TreeGrafter"/>
</dbReference>
<proteinExistence type="inferred from homology"/>
<dbReference type="InterPro" id="IPR036388">
    <property type="entry name" value="WH-like_DNA-bd_sf"/>
</dbReference>
<feature type="compositionally biased region" description="Polar residues" evidence="12">
    <location>
        <begin position="306"/>
        <end position="325"/>
    </location>
</feature>
<keyword evidence="3 10" id="KW-0653">Protein transport</keyword>
<dbReference type="Proteomes" id="UP000245383">
    <property type="component" value="Unassembled WGS sequence"/>
</dbReference>
<evidence type="ECO:0000256" key="1">
    <source>
        <dbReference type="ARBA" id="ARBA00005443"/>
    </source>
</evidence>
<evidence type="ECO:0000259" key="13">
    <source>
        <dbReference type="Pfam" id="PF04695"/>
    </source>
</evidence>
<dbReference type="Gene3D" id="1.10.10.10">
    <property type="entry name" value="Winged helix-like DNA-binding domain superfamily/Winged helix DNA-binding domain"/>
    <property type="match status" value="1"/>
</dbReference>
<dbReference type="InterPro" id="IPR006785">
    <property type="entry name" value="Pex14_N"/>
</dbReference>
<feature type="domain" description="Peroxisome membrane anchor protein Pex14p N-terminal" evidence="13">
    <location>
        <begin position="6"/>
        <end position="49"/>
    </location>
</feature>
<evidence type="ECO:0000256" key="12">
    <source>
        <dbReference type="SAM" id="MobiDB-lite"/>
    </source>
</evidence>
<feature type="region of interest" description="Disordered" evidence="12">
    <location>
        <begin position="58"/>
        <end position="106"/>
    </location>
</feature>
<dbReference type="GO" id="GO:1990429">
    <property type="term" value="C:peroxisomal importomer complex"/>
    <property type="evidence" value="ECO:0007669"/>
    <property type="project" value="TreeGrafter"/>
</dbReference>
<keyword evidence="15" id="KW-1185">Reference proteome</keyword>
<evidence type="ECO:0000256" key="4">
    <source>
        <dbReference type="ARBA" id="ARBA00023010"/>
    </source>
</evidence>
<name>A0A2T9YNL6_9FUNG</name>
<dbReference type="STRING" id="133385.A0A2T9YNL6"/>